<organism evidence="2 3">
    <name type="scientific">Escherichia coli</name>
    <dbReference type="NCBI Taxonomy" id="562"/>
    <lineage>
        <taxon>Bacteria</taxon>
        <taxon>Pseudomonadati</taxon>
        <taxon>Pseudomonadota</taxon>
        <taxon>Gammaproteobacteria</taxon>
        <taxon>Enterobacterales</taxon>
        <taxon>Enterobacteriaceae</taxon>
        <taxon>Escherichia</taxon>
    </lineage>
</organism>
<dbReference type="SMART" id="SM00490">
    <property type="entry name" value="HELICc"/>
    <property type="match status" value="1"/>
</dbReference>
<dbReference type="SMART" id="SM00487">
    <property type="entry name" value="DEXDc"/>
    <property type="match status" value="1"/>
</dbReference>
<dbReference type="SUPFAM" id="SSF52540">
    <property type="entry name" value="P-loop containing nucleoside triphosphate hydrolases"/>
    <property type="match status" value="2"/>
</dbReference>
<dbReference type="GO" id="GO:0003677">
    <property type="term" value="F:DNA binding"/>
    <property type="evidence" value="ECO:0007669"/>
    <property type="project" value="InterPro"/>
</dbReference>
<dbReference type="GO" id="GO:0004386">
    <property type="term" value="F:helicase activity"/>
    <property type="evidence" value="ECO:0007669"/>
    <property type="project" value="UniProtKB-KW"/>
</dbReference>
<dbReference type="EMBL" id="AASFMQ010000001">
    <property type="protein sequence ID" value="EFB3613354.1"/>
    <property type="molecule type" value="Genomic_DNA"/>
</dbReference>
<keyword evidence="2" id="KW-0347">Helicase</keyword>
<dbReference type="AlphaFoldDB" id="A0A8S7E6F8"/>
<dbReference type="InterPro" id="IPR001650">
    <property type="entry name" value="Helicase_C-like"/>
</dbReference>
<reference evidence="2 3" key="1">
    <citation type="submission" date="2019-07" db="EMBL/GenBank/DDBJ databases">
        <authorList>
            <consortium name="GenomeTrakr network: Whole genome sequencing for foodborne pathogen traceback"/>
        </authorList>
    </citation>
    <scope>NUCLEOTIDE SEQUENCE [LARGE SCALE GENOMIC DNA]</scope>
    <source>
        <strain evidence="2 3">PSU-1859</strain>
    </source>
</reference>
<dbReference type="PANTHER" id="PTHR47396">
    <property type="entry name" value="TYPE I RESTRICTION ENZYME ECOKI R PROTEIN"/>
    <property type="match status" value="1"/>
</dbReference>
<dbReference type="InterPro" id="IPR014001">
    <property type="entry name" value="Helicase_ATP-bd"/>
</dbReference>
<gene>
    <name evidence="2" type="ORF">FPS11_00120</name>
</gene>
<keyword evidence="2" id="KW-0067">ATP-binding</keyword>
<dbReference type="Gene3D" id="3.40.50.300">
    <property type="entry name" value="P-loop containing nucleotide triphosphate hydrolases"/>
    <property type="match status" value="2"/>
</dbReference>
<keyword evidence="2" id="KW-0547">Nucleotide-binding</keyword>
<evidence type="ECO:0000313" key="2">
    <source>
        <dbReference type="EMBL" id="EFB3613354.1"/>
    </source>
</evidence>
<dbReference type="InterPro" id="IPR049430">
    <property type="entry name" value="UvsW_N_sf"/>
</dbReference>
<protein>
    <submittedName>
        <fullName evidence="2">DEAD/DEAH box helicase</fullName>
    </submittedName>
</protein>
<dbReference type="Gene3D" id="3.30.780.20">
    <property type="match status" value="1"/>
</dbReference>
<dbReference type="InterPro" id="IPR050742">
    <property type="entry name" value="Helicase_Restrict-Modif_Enz"/>
</dbReference>
<keyword evidence="2" id="KW-0378">Hydrolase</keyword>
<dbReference type="GO" id="GO:0005829">
    <property type="term" value="C:cytosol"/>
    <property type="evidence" value="ECO:0007669"/>
    <property type="project" value="TreeGrafter"/>
</dbReference>
<dbReference type="InterPro" id="IPR049409">
    <property type="entry name" value="UvsW_N"/>
</dbReference>
<evidence type="ECO:0000313" key="3">
    <source>
        <dbReference type="Proteomes" id="UP000543252"/>
    </source>
</evidence>
<dbReference type="Pfam" id="PF04851">
    <property type="entry name" value="ResIII"/>
    <property type="match status" value="1"/>
</dbReference>
<evidence type="ECO:0000259" key="1">
    <source>
        <dbReference type="PROSITE" id="PS51192"/>
    </source>
</evidence>
<proteinExistence type="predicted"/>
<accession>A0A8S7E6F8</accession>
<comment type="caution">
    <text evidence="2">The sequence shown here is derived from an EMBL/GenBank/DDBJ whole genome shotgun (WGS) entry which is preliminary data.</text>
</comment>
<name>A0A8S7E6F8_ECOLX</name>
<dbReference type="GO" id="GO:0005524">
    <property type="term" value="F:ATP binding"/>
    <property type="evidence" value="ECO:0007669"/>
    <property type="project" value="InterPro"/>
</dbReference>
<dbReference type="InterPro" id="IPR027417">
    <property type="entry name" value="P-loop_NTPase"/>
</dbReference>
<dbReference type="Proteomes" id="UP000543252">
    <property type="component" value="Unassembled WGS sequence"/>
</dbReference>
<dbReference type="PROSITE" id="PS51192">
    <property type="entry name" value="HELICASE_ATP_BIND_1"/>
    <property type="match status" value="1"/>
</dbReference>
<dbReference type="PANTHER" id="PTHR47396:SF1">
    <property type="entry name" value="ATP-DEPENDENT HELICASE IRC3-RELATED"/>
    <property type="match status" value="1"/>
</dbReference>
<dbReference type="CDD" id="cd18031">
    <property type="entry name" value="DEXHc_UvsW"/>
    <property type="match status" value="1"/>
</dbReference>
<dbReference type="Pfam" id="PF00271">
    <property type="entry name" value="Helicase_C"/>
    <property type="match status" value="1"/>
</dbReference>
<feature type="domain" description="Helicase ATP-binding" evidence="1">
    <location>
        <begin position="123"/>
        <end position="278"/>
    </location>
</feature>
<dbReference type="InterPro" id="IPR006935">
    <property type="entry name" value="Helicase/UvrB_N"/>
</dbReference>
<dbReference type="GO" id="GO:0016787">
    <property type="term" value="F:hydrolase activity"/>
    <property type="evidence" value="ECO:0007669"/>
    <property type="project" value="InterPro"/>
</dbReference>
<sequence>MQDIKIHFQDYSFVKVDCSPSIGMELRDYFSFEVEGARFSPRYKYSGWDGRIRLFTHEDTLPIGLLKTLGVFVKNMGYSVWIDPRLLEKEDVTKEQIDSWIDSLEVYSGSNKINPYWYQREAVFQGIHNRRRMLVLPTSAGKSLIACMLSRWYLEHYTGKVLIIVPTTSLVVQMRDDFIDYRLFPYEAIHTMMSGSGKHPGDRLITVSTWQSACKMPPEWFKQYGMLIVDESHKASAKNITNIINGMNHCQFKIGMTGSPKESKCHLMQYVGLFGDISKIVSIDRLMEEGQVTKLKINCLFLRYTDEECSAVKGREYAEEIKYITSNPRRNKFACNLALKLAKKGENVFLMFRNTKHGKLMYDALQKVHDKVYYIDGGVKTEERDEFKKMAEGDTGIICVASYGVFSTGVSIKNLHHVIFGHPVKESTIVRQSIGRALRKHGSKDIATVWDLIDHLCIFGRNGKIKHKNYAVKHALERIRYYLTDKFSYATKTIAI</sequence>
<dbReference type="Pfam" id="PF21241">
    <property type="entry name" value="UvsW_N"/>
    <property type="match status" value="1"/>
</dbReference>